<dbReference type="EMBL" id="JBHUME010000008">
    <property type="protein sequence ID" value="MFD2613449.1"/>
    <property type="molecule type" value="Genomic_DNA"/>
</dbReference>
<protein>
    <submittedName>
        <fullName evidence="1">Uncharacterized protein</fullName>
    </submittedName>
</protein>
<keyword evidence="2" id="KW-1185">Reference proteome</keyword>
<evidence type="ECO:0000313" key="2">
    <source>
        <dbReference type="Proteomes" id="UP001597541"/>
    </source>
</evidence>
<proteinExistence type="predicted"/>
<reference evidence="2" key="1">
    <citation type="journal article" date="2019" name="Int. J. Syst. Evol. Microbiol.">
        <title>The Global Catalogue of Microorganisms (GCM) 10K type strain sequencing project: providing services to taxonomists for standard genome sequencing and annotation.</title>
        <authorList>
            <consortium name="The Broad Institute Genomics Platform"/>
            <consortium name="The Broad Institute Genome Sequencing Center for Infectious Disease"/>
            <person name="Wu L."/>
            <person name="Ma J."/>
        </authorList>
    </citation>
    <scope>NUCLEOTIDE SEQUENCE [LARGE SCALE GENOMIC DNA]</scope>
    <source>
        <strain evidence="2">KCTC 3950</strain>
    </source>
</reference>
<sequence length="77" mass="9138">IIGACSKDDNISEWMRVANLTEKPVEFSMVTDRDQINKINQLTEGIKWQDRQIKTTDDSDFQFWLEHKGEDFRITNF</sequence>
<evidence type="ECO:0000313" key="1">
    <source>
        <dbReference type="EMBL" id="MFD2613449.1"/>
    </source>
</evidence>
<dbReference type="RefSeq" id="WP_377603444.1">
    <property type="nucleotide sequence ID" value="NZ_JBHUME010000008.1"/>
</dbReference>
<dbReference type="Proteomes" id="UP001597541">
    <property type="component" value="Unassembled WGS sequence"/>
</dbReference>
<name>A0ABW5PE97_9BACL</name>
<organism evidence="1 2">
    <name type="scientific">Paenibacillus gansuensis</name>
    <dbReference type="NCBI Taxonomy" id="306542"/>
    <lineage>
        <taxon>Bacteria</taxon>
        <taxon>Bacillati</taxon>
        <taxon>Bacillota</taxon>
        <taxon>Bacilli</taxon>
        <taxon>Bacillales</taxon>
        <taxon>Paenibacillaceae</taxon>
        <taxon>Paenibacillus</taxon>
    </lineage>
</organism>
<feature type="non-terminal residue" evidence="1">
    <location>
        <position position="77"/>
    </location>
</feature>
<gene>
    <name evidence="1" type="ORF">ACFSUF_13540</name>
</gene>
<accession>A0ABW5PE97</accession>
<feature type="non-terminal residue" evidence="1">
    <location>
        <position position="1"/>
    </location>
</feature>
<comment type="caution">
    <text evidence="1">The sequence shown here is derived from an EMBL/GenBank/DDBJ whole genome shotgun (WGS) entry which is preliminary data.</text>
</comment>